<sequence>MGSILEPGNDYLKIIRHPVFVPYRGDIRHPKGGRFLFIPWMSRGCQHSLVSSGPELSSTWSYTSILRLGLMAGDTPDIPGCHLGTRRSRRYPIIPPRSDTLREVIEAQNSSSADQVQRTRAVIECEDRYKHSDRVQIRSPAEYTIPR</sequence>
<evidence type="ECO:0000313" key="1">
    <source>
        <dbReference type="EMBL" id="KZV50287.1"/>
    </source>
</evidence>
<reference evidence="1 2" key="1">
    <citation type="journal article" date="2015" name="Proc. Natl. Acad. Sci. U.S.A.">
        <title>The resurrection genome of Boea hygrometrica: A blueprint for survival of dehydration.</title>
        <authorList>
            <person name="Xiao L."/>
            <person name="Yang G."/>
            <person name="Zhang L."/>
            <person name="Yang X."/>
            <person name="Zhao S."/>
            <person name="Ji Z."/>
            <person name="Zhou Q."/>
            <person name="Hu M."/>
            <person name="Wang Y."/>
            <person name="Chen M."/>
            <person name="Xu Y."/>
            <person name="Jin H."/>
            <person name="Xiao X."/>
            <person name="Hu G."/>
            <person name="Bao F."/>
            <person name="Hu Y."/>
            <person name="Wan P."/>
            <person name="Li L."/>
            <person name="Deng X."/>
            <person name="Kuang T."/>
            <person name="Xiang C."/>
            <person name="Zhu J.K."/>
            <person name="Oliver M.J."/>
            <person name="He Y."/>
        </authorList>
    </citation>
    <scope>NUCLEOTIDE SEQUENCE [LARGE SCALE GENOMIC DNA]</scope>
    <source>
        <strain evidence="2">cv. XS01</strain>
    </source>
</reference>
<dbReference type="AlphaFoldDB" id="A0A2Z7CWA7"/>
<accession>A0A2Z7CWA7</accession>
<name>A0A2Z7CWA7_9LAMI</name>
<protein>
    <submittedName>
        <fullName evidence="1">Uncharacterized protein</fullName>
    </submittedName>
</protein>
<dbReference type="EMBL" id="KQ992500">
    <property type="protein sequence ID" value="KZV50287.1"/>
    <property type="molecule type" value="Genomic_DNA"/>
</dbReference>
<evidence type="ECO:0000313" key="2">
    <source>
        <dbReference type="Proteomes" id="UP000250235"/>
    </source>
</evidence>
<keyword evidence="2" id="KW-1185">Reference proteome</keyword>
<proteinExistence type="predicted"/>
<organism evidence="1 2">
    <name type="scientific">Dorcoceras hygrometricum</name>
    <dbReference type="NCBI Taxonomy" id="472368"/>
    <lineage>
        <taxon>Eukaryota</taxon>
        <taxon>Viridiplantae</taxon>
        <taxon>Streptophyta</taxon>
        <taxon>Embryophyta</taxon>
        <taxon>Tracheophyta</taxon>
        <taxon>Spermatophyta</taxon>
        <taxon>Magnoliopsida</taxon>
        <taxon>eudicotyledons</taxon>
        <taxon>Gunneridae</taxon>
        <taxon>Pentapetalae</taxon>
        <taxon>asterids</taxon>
        <taxon>lamiids</taxon>
        <taxon>Lamiales</taxon>
        <taxon>Gesneriaceae</taxon>
        <taxon>Didymocarpoideae</taxon>
        <taxon>Trichosporeae</taxon>
        <taxon>Loxocarpinae</taxon>
        <taxon>Dorcoceras</taxon>
    </lineage>
</organism>
<dbReference type="Proteomes" id="UP000250235">
    <property type="component" value="Unassembled WGS sequence"/>
</dbReference>
<gene>
    <name evidence="1" type="ORF">F511_33192</name>
</gene>